<dbReference type="GO" id="GO:0070063">
    <property type="term" value="F:RNA polymerase binding"/>
    <property type="evidence" value="ECO:0007669"/>
    <property type="project" value="InterPro"/>
</dbReference>
<dbReference type="FunFam" id="3.10.50.30:FF:000001">
    <property type="entry name" value="Transcription elongation factor GreA"/>
    <property type="match status" value="1"/>
</dbReference>
<dbReference type="GO" id="GO:0003677">
    <property type="term" value="F:DNA binding"/>
    <property type="evidence" value="ECO:0007669"/>
    <property type="project" value="InterPro"/>
</dbReference>
<name>A0AA35UGT5_METCP</name>
<feature type="domain" description="Transcription elongation factor GreA/GreB C-terminal" evidence="2">
    <location>
        <begin position="91"/>
        <end position="163"/>
    </location>
</feature>
<reference evidence="3" key="1">
    <citation type="submission" date="2023-03" db="EMBL/GenBank/DDBJ databases">
        <authorList>
            <person name="Pearce D."/>
        </authorList>
    </citation>
    <scope>NUCLEOTIDE SEQUENCE</scope>
    <source>
        <strain evidence="3">Mc</strain>
    </source>
</reference>
<keyword evidence="3" id="KW-0648">Protein biosynthesis</keyword>
<dbReference type="PANTHER" id="PTHR30437">
    <property type="entry name" value="TRANSCRIPTION ELONGATION FACTOR GREA"/>
    <property type="match status" value="1"/>
</dbReference>
<keyword evidence="3" id="KW-0251">Elongation factor</keyword>
<dbReference type="EMBL" id="OX458332">
    <property type="protein sequence ID" value="CAI8768264.1"/>
    <property type="molecule type" value="Genomic_DNA"/>
</dbReference>
<dbReference type="PROSITE" id="PS00830">
    <property type="entry name" value="GREAB_2"/>
    <property type="match status" value="1"/>
</dbReference>
<evidence type="ECO:0000313" key="3">
    <source>
        <dbReference type="EMBL" id="CAI8768264.1"/>
    </source>
</evidence>
<evidence type="ECO:0000256" key="1">
    <source>
        <dbReference type="SAM" id="MobiDB-lite"/>
    </source>
</evidence>
<evidence type="ECO:0000313" key="4">
    <source>
        <dbReference type="Proteomes" id="UP001158598"/>
    </source>
</evidence>
<dbReference type="GO" id="GO:0032784">
    <property type="term" value="P:regulation of DNA-templated transcription elongation"/>
    <property type="evidence" value="ECO:0007669"/>
    <property type="project" value="InterPro"/>
</dbReference>
<accession>A0AA35UGT5</accession>
<dbReference type="InterPro" id="IPR023459">
    <property type="entry name" value="Tscrpt_elong_fac_GreA/B_fam"/>
</dbReference>
<dbReference type="SUPFAM" id="SSF54534">
    <property type="entry name" value="FKBP-like"/>
    <property type="match status" value="1"/>
</dbReference>
<dbReference type="Pfam" id="PF01272">
    <property type="entry name" value="GreA_GreB"/>
    <property type="match status" value="1"/>
</dbReference>
<dbReference type="Proteomes" id="UP001158598">
    <property type="component" value="Chromosome"/>
</dbReference>
<dbReference type="GO" id="GO:0006354">
    <property type="term" value="P:DNA-templated transcription elongation"/>
    <property type="evidence" value="ECO:0007669"/>
    <property type="project" value="TreeGrafter"/>
</dbReference>
<dbReference type="PANTHER" id="PTHR30437:SF6">
    <property type="entry name" value="TRANSCRIPTION ELONGATION FACTOR GREB"/>
    <property type="match status" value="1"/>
</dbReference>
<dbReference type="InterPro" id="IPR036953">
    <property type="entry name" value="GreA/GreB_C_sf"/>
</dbReference>
<sequence>MSRAFVKETDGEELDDGAPERPVSPHPNYVTPAGLAQLQARVAELTAERQRLLGDESVGAKQQLRRVERELRYYDERVVSAIPVDPAARSGDRVHFGATVEVEDEAGNVQRYSIVGEDEADAAHGKISWVSPLARALLNAEAGDTVTWKRPAGDKELHILAIHPYR</sequence>
<organism evidence="3 4">
    <name type="scientific">Methylococcus capsulatus</name>
    <dbReference type="NCBI Taxonomy" id="414"/>
    <lineage>
        <taxon>Bacteria</taxon>
        <taxon>Pseudomonadati</taxon>
        <taxon>Pseudomonadota</taxon>
        <taxon>Gammaproteobacteria</taxon>
        <taxon>Methylococcales</taxon>
        <taxon>Methylococcaceae</taxon>
        <taxon>Methylococcus</taxon>
    </lineage>
</organism>
<dbReference type="InterPro" id="IPR018151">
    <property type="entry name" value="TF_GreA/GreB_CS"/>
</dbReference>
<dbReference type="InterPro" id="IPR001437">
    <property type="entry name" value="Tscrpt_elong_fac_GreA/B_C"/>
</dbReference>
<dbReference type="Gene3D" id="3.10.50.30">
    <property type="entry name" value="Transcription elongation factor, GreA/GreB, C-terminal domain"/>
    <property type="match status" value="1"/>
</dbReference>
<protein>
    <submittedName>
        <fullName evidence="3">Transcription elongation factor</fullName>
    </submittedName>
</protein>
<evidence type="ECO:0000259" key="2">
    <source>
        <dbReference type="Pfam" id="PF01272"/>
    </source>
</evidence>
<dbReference type="GO" id="GO:0003746">
    <property type="term" value="F:translation elongation factor activity"/>
    <property type="evidence" value="ECO:0007669"/>
    <property type="project" value="UniProtKB-KW"/>
</dbReference>
<gene>
    <name evidence="3" type="ORF">MCNOR_0969</name>
</gene>
<feature type="region of interest" description="Disordered" evidence="1">
    <location>
        <begin position="1"/>
        <end position="31"/>
    </location>
</feature>
<dbReference type="PIRSF" id="PIRSF006092">
    <property type="entry name" value="GreA_GreB"/>
    <property type="match status" value="1"/>
</dbReference>
<proteinExistence type="predicted"/>
<dbReference type="AlphaFoldDB" id="A0AA35UGT5"/>
<dbReference type="RefSeq" id="WP_017364573.1">
    <property type="nucleotide sequence ID" value="NZ_CP079096.1"/>
</dbReference>